<gene>
    <name evidence="3" type="ORF">NPX36_01620</name>
</gene>
<dbReference type="RefSeq" id="WP_257499698.1">
    <property type="nucleotide sequence ID" value="NZ_CP102382.1"/>
</dbReference>
<feature type="region of interest" description="Disordered" evidence="1">
    <location>
        <begin position="29"/>
        <end position="91"/>
    </location>
</feature>
<evidence type="ECO:0000256" key="2">
    <source>
        <dbReference type="SAM" id="SignalP"/>
    </source>
</evidence>
<sequence>MKNVCYKYGLIGILLLSFSVVASCRDRNDRNMDDQGLYGESEQERYHDPNADPLNEQDISGGTIDNHHTDTINRGTDTVGAGKTTTDRTMP</sequence>
<keyword evidence="2" id="KW-0732">Signal</keyword>
<feature type="chain" id="PRO_5045110819" evidence="2">
    <location>
        <begin position="23"/>
        <end position="91"/>
    </location>
</feature>
<keyword evidence="4" id="KW-1185">Reference proteome</keyword>
<evidence type="ECO:0000313" key="4">
    <source>
        <dbReference type="Proteomes" id="UP001317001"/>
    </source>
</evidence>
<name>A0ABY5NTL5_9FLAO</name>
<dbReference type="EMBL" id="CP102382">
    <property type="protein sequence ID" value="UUV21778.1"/>
    <property type="molecule type" value="Genomic_DNA"/>
</dbReference>
<protein>
    <submittedName>
        <fullName evidence="3">Uncharacterized protein</fullName>
    </submittedName>
</protein>
<proteinExistence type="predicted"/>
<reference evidence="3 4" key="1">
    <citation type="submission" date="2022-08" db="EMBL/GenBank/DDBJ databases">
        <title>Myroides zhujiangensis sp. nov., a novel bacterium isolated from sediment in the Pearl River Estuary.</title>
        <authorList>
            <person name="Cui L."/>
        </authorList>
    </citation>
    <scope>NUCLEOTIDE SEQUENCE [LARGE SCALE GENOMIC DNA]</scope>
    <source>
        <strain evidence="3 4">SCSIO 72103</strain>
    </source>
</reference>
<organism evidence="3 4">
    <name type="scientific">Paenimyroides aestuarii</name>
    <dbReference type="NCBI Taxonomy" id="2968490"/>
    <lineage>
        <taxon>Bacteria</taxon>
        <taxon>Pseudomonadati</taxon>
        <taxon>Bacteroidota</taxon>
        <taxon>Flavobacteriia</taxon>
        <taxon>Flavobacteriales</taxon>
        <taxon>Flavobacteriaceae</taxon>
        <taxon>Paenimyroides</taxon>
    </lineage>
</organism>
<accession>A0ABY5NTL5</accession>
<dbReference type="Proteomes" id="UP001317001">
    <property type="component" value="Chromosome"/>
</dbReference>
<dbReference type="PROSITE" id="PS51257">
    <property type="entry name" value="PROKAR_LIPOPROTEIN"/>
    <property type="match status" value="1"/>
</dbReference>
<evidence type="ECO:0000256" key="1">
    <source>
        <dbReference type="SAM" id="MobiDB-lite"/>
    </source>
</evidence>
<feature type="signal peptide" evidence="2">
    <location>
        <begin position="1"/>
        <end position="22"/>
    </location>
</feature>
<evidence type="ECO:0000313" key="3">
    <source>
        <dbReference type="EMBL" id="UUV21778.1"/>
    </source>
</evidence>